<protein>
    <submittedName>
        <fullName evidence="2">Uncharacterized protein</fullName>
    </submittedName>
</protein>
<sequence length="116" mass="12647">MARDDSASDKRANASCGACFFDRFNWGRLFRPKASGVAWSGLVVAGRTLNVVLSFLLFTLFDVLEVLLCFDYKLADYVAEGKQNPCYCSYSPSDDAIATTTSCDGEIFVLSMISAA</sequence>
<proteinExistence type="predicted"/>
<keyword evidence="1" id="KW-0812">Transmembrane</keyword>
<feature type="transmembrane region" description="Helical" evidence="1">
    <location>
        <begin position="37"/>
        <end position="61"/>
    </location>
</feature>
<gene>
    <name evidence="2" type="ORF">Cni_G18836</name>
</gene>
<dbReference type="EMBL" id="CP136895">
    <property type="protein sequence ID" value="WOL10082.1"/>
    <property type="molecule type" value="Genomic_DNA"/>
</dbReference>
<evidence type="ECO:0000256" key="1">
    <source>
        <dbReference type="SAM" id="Phobius"/>
    </source>
</evidence>
<dbReference type="Proteomes" id="UP001327560">
    <property type="component" value="Chromosome 6"/>
</dbReference>
<evidence type="ECO:0000313" key="3">
    <source>
        <dbReference type="Proteomes" id="UP001327560"/>
    </source>
</evidence>
<accession>A0AAQ3KQ43</accession>
<keyword evidence="1" id="KW-0472">Membrane</keyword>
<keyword evidence="1" id="KW-1133">Transmembrane helix</keyword>
<reference evidence="2 3" key="1">
    <citation type="submission" date="2023-10" db="EMBL/GenBank/DDBJ databases">
        <title>Chromosome-scale genome assembly provides insights into flower coloration mechanisms of Canna indica.</title>
        <authorList>
            <person name="Li C."/>
        </authorList>
    </citation>
    <scope>NUCLEOTIDE SEQUENCE [LARGE SCALE GENOMIC DNA]</scope>
    <source>
        <tissue evidence="2">Flower</tissue>
    </source>
</reference>
<keyword evidence="3" id="KW-1185">Reference proteome</keyword>
<dbReference type="AlphaFoldDB" id="A0AAQ3KQ43"/>
<evidence type="ECO:0000313" key="2">
    <source>
        <dbReference type="EMBL" id="WOL10082.1"/>
    </source>
</evidence>
<name>A0AAQ3KQ43_9LILI</name>
<organism evidence="2 3">
    <name type="scientific">Canna indica</name>
    <name type="common">Indian-shot</name>
    <dbReference type="NCBI Taxonomy" id="4628"/>
    <lineage>
        <taxon>Eukaryota</taxon>
        <taxon>Viridiplantae</taxon>
        <taxon>Streptophyta</taxon>
        <taxon>Embryophyta</taxon>
        <taxon>Tracheophyta</taxon>
        <taxon>Spermatophyta</taxon>
        <taxon>Magnoliopsida</taxon>
        <taxon>Liliopsida</taxon>
        <taxon>Zingiberales</taxon>
        <taxon>Cannaceae</taxon>
        <taxon>Canna</taxon>
    </lineage>
</organism>